<dbReference type="NCBIfam" id="NF003588">
    <property type="entry name" value="PRK05254.1-1"/>
    <property type="match status" value="1"/>
</dbReference>
<proteinExistence type="inferred from homology"/>
<dbReference type="Gene3D" id="3.40.470.10">
    <property type="entry name" value="Uracil-DNA glycosylase-like domain"/>
    <property type="match status" value="1"/>
</dbReference>
<evidence type="ECO:0000256" key="5">
    <source>
        <dbReference type="ARBA" id="ARBA00018429"/>
    </source>
</evidence>
<dbReference type="Pfam" id="PF03167">
    <property type="entry name" value="UDG"/>
    <property type="match status" value="1"/>
</dbReference>
<dbReference type="PROSITE" id="PS00130">
    <property type="entry name" value="U_DNA_GLYCOSYLASE"/>
    <property type="match status" value="1"/>
</dbReference>
<keyword evidence="14" id="KW-1185">Reference proteome</keyword>
<dbReference type="CDD" id="cd10027">
    <property type="entry name" value="UDG-F1-like"/>
    <property type="match status" value="1"/>
</dbReference>
<dbReference type="NCBIfam" id="NF003591">
    <property type="entry name" value="PRK05254.1-4"/>
    <property type="match status" value="1"/>
</dbReference>
<evidence type="ECO:0000256" key="6">
    <source>
        <dbReference type="ARBA" id="ARBA00022763"/>
    </source>
</evidence>
<dbReference type="InterPro" id="IPR018085">
    <property type="entry name" value="Ura-DNA_Glyclase_AS"/>
</dbReference>
<evidence type="ECO:0000256" key="10">
    <source>
        <dbReference type="PROSITE-ProRule" id="PRU10072"/>
    </source>
</evidence>
<dbReference type="RefSeq" id="WP_345972197.1">
    <property type="nucleotide sequence ID" value="NZ_CP147920.1"/>
</dbReference>
<comment type="similarity">
    <text evidence="3 9 11">Belongs to the uracil-DNA glycosylase (UDG) superfamily. UNG family.</text>
</comment>
<accession>A0ABZ3HA18</accession>
<dbReference type="NCBIfam" id="NF003592">
    <property type="entry name" value="PRK05254.1-5"/>
    <property type="match status" value="1"/>
</dbReference>
<keyword evidence="9" id="KW-0963">Cytoplasm</keyword>
<feature type="domain" description="Uracil-DNA glycosylase-like" evidence="12">
    <location>
        <begin position="52"/>
        <end position="212"/>
    </location>
</feature>
<feature type="active site" description="Proton acceptor" evidence="9 10">
    <location>
        <position position="67"/>
    </location>
</feature>
<dbReference type="GO" id="GO:0004844">
    <property type="term" value="F:uracil DNA N-glycosylase activity"/>
    <property type="evidence" value="ECO:0007669"/>
    <property type="project" value="UniProtKB-EC"/>
</dbReference>
<organism evidence="13 14">
    <name type="scientific">Sulfurimonas diazotrophicus</name>
    <dbReference type="NCBI Taxonomy" id="3131939"/>
    <lineage>
        <taxon>Bacteria</taxon>
        <taxon>Pseudomonadati</taxon>
        <taxon>Campylobacterota</taxon>
        <taxon>Epsilonproteobacteria</taxon>
        <taxon>Campylobacterales</taxon>
        <taxon>Sulfurimonadaceae</taxon>
        <taxon>Sulfurimonas</taxon>
    </lineage>
</organism>
<dbReference type="PANTHER" id="PTHR11264">
    <property type="entry name" value="URACIL-DNA GLYCOSYLASE"/>
    <property type="match status" value="1"/>
</dbReference>
<evidence type="ECO:0000259" key="12">
    <source>
        <dbReference type="SMART" id="SM00986"/>
    </source>
</evidence>
<dbReference type="NCBIfam" id="TIGR00628">
    <property type="entry name" value="ung"/>
    <property type="match status" value="1"/>
</dbReference>
<evidence type="ECO:0000256" key="8">
    <source>
        <dbReference type="ARBA" id="ARBA00023204"/>
    </source>
</evidence>
<gene>
    <name evidence="9 13" type="primary">ung</name>
    <name evidence="13" type="ORF">WCY31_09455</name>
</gene>
<dbReference type="SMART" id="SM00987">
    <property type="entry name" value="UreE_C"/>
    <property type="match status" value="1"/>
</dbReference>
<evidence type="ECO:0000313" key="13">
    <source>
        <dbReference type="EMBL" id="XAU14474.1"/>
    </source>
</evidence>
<dbReference type="SUPFAM" id="SSF52141">
    <property type="entry name" value="Uracil-DNA glycosylase-like"/>
    <property type="match status" value="1"/>
</dbReference>
<evidence type="ECO:0000256" key="1">
    <source>
        <dbReference type="ARBA" id="ARBA00001400"/>
    </source>
</evidence>
<dbReference type="SMART" id="SM00986">
    <property type="entry name" value="UDG"/>
    <property type="match status" value="1"/>
</dbReference>
<dbReference type="HAMAP" id="MF_00148">
    <property type="entry name" value="UDG"/>
    <property type="match status" value="1"/>
</dbReference>
<evidence type="ECO:0000256" key="2">
    <source>
        <dbReference type="ARBA" id="ARBA00002631"/>
    </source>
</evidence>
<evidence type="ECO:0000256" key="4">
    <source>
        <dbReference type="ARBA" id="ARBA00012030"/>
    </source>
</evidence>
<evidence type="ECO:0000256" key="9">
    <source>
        <dbReference type="HAMAP-Rule" id="MF_00148"/>
    </source>
</evidence>
<dbReference type="NCBIfam" id="NF003589">
    <property type="entry name" value="PRK05254.1-2"/>
    <property type="match status" value="1"/>
</dbReference>
<protein>
    <recommendedName>
        <fullName evidence="5 9">Uracil-DNA glycosylase</fullName>
        <shortName evidence="9">UDG</shortName>
        <ecNumber evidence="4 9">3.2.2.27</ecNumber>
    </recommendedName>
</protein>
<dbReference type="InterPro" id="IPR036895">
    <property type="entry name" value="Uracil-DNA_glycosylase-like_sf"/>
</dbReference>
<dbReference type="InterPro" id="IPR002043">
    <property type="entry name" value="UDG_fam1"/>
</dbReference>
<dbReference type="Proteomes" id="UP001447842">
    <property type="component" value="Chromosome"/>
</dbReference>
<keyword evidence="13" id="KW-0326">Glycosidase</keyword>
<evidence type="ECO:0000256" key="3">
    <source>
        <dbReference type="ARBA" id="ARBA00008184"/>
    </source>
</evidence>
<keyword evidence="6 9" id="KW-0227">DNA damage</keyword>
<name>A0ABZ3HA18_9BACT</name>
<keyword evidence="8 9" id="KW-0234">DNA repair</keyword>
<comment type="function">
    <text evidence="2 9 11">Excises uracil residues from the DNA which can arise as a result of misincorporation of dUMP residues by DNA polymerase or due to deamination of cytosine.</text>
</comment>
<comment type="catalytic activity">
    <reaction evidence="1 9 11">
        <text>Hydrolyzes single-stranded DNA or mismatched double-stranded DNA and polynucleotides, releasing free uracil.</text>
        <dbReference type="EC" id="3.2.2.27"/>
    </reaction>
</comment>
<dbReference type="EMBL" id="CP147920">
    <property type="protein sequence ID" value="XAU14474.1"/>
    <property type="molecule type" value="Genomic_DNA"/>
</dbReference>
<reference evidence="13 14" key="1">
    <citation type="submission" date="2024-03" db="EMBL/GenBank/DDBJ databases">
        <title>Sulfurimonas sp. HSL3-1.</title>
        <authorList>
            <person name="Wang S."/>
        </authorList>
    </citation>
    <scope>NUCLEOTIDE SEQUENCE [LARGE SCALE GENOMIC DNA]</scope>
    <source>
        <strain evidence="13 14">HSL3-1</strain>
    </source>
</reference>
<keyword evidence="7 9" id="KW-0378">Hydrolase</keyword>
<dbReference type="InterPro" id="IPR005122">
    <property type="entry name" value="Uracil-DNA_glycosylase-like"/>
</dbReference>
<evidence type="ECO:0000313" key="14">
    <source>
        <dbReference type="Proteomes" id="UP001447842"/>
    </source>
</evidence>
<comment type="subcellular location">
    <subcellularLocation>
        <location evidence="9">Cytoplasm</location>
    </subcellularLocation>
</comment>
<evidence type="ECO:0000256" key="7">
    <source>
        <dbReference type="ARBA" id="ARBA00022801"/>
    </source>
</evidence>
<dbReference type="EC" id="3.2.2.27" evidence="4 9"/>
<dbReference type="PANTHER" id="PTHR11264:SF0">
    <property type="entry name" value="URACIL-DNA GLYCOSYLASE"/>
    <property type="match status" value="1"/>
</dbReference>
<evidence type="ECO:0000256" key="11">
    <source>
        <dbReference type="RuleBase" id="RU003780"/>
    </source>
</evidence>
<sequence length="227" mass="25511">MQIDPKIDPSWKRVLSSEFEQPYFQELKRFLLGEKAAFIIYPKGADIFAAYNLTPYEKVKVVILGQDPYHGPNQAHGLAFSVQRGIAHPPSLQNIFKELREDIGCAVPQHGTLEAWAQQGVFLLNTVLTVREGQAHSHKEQGWERFTDATIKALSDGREKLVFILWGRPAQMKASLIDASRHHIITSPHPSPLSAYRGFFGSKPFSWTNAYLQSAGIAPIDWCLNDA</sequence>